<comment type="caution">
    <text evidence="6">The sequence shown here is derived from an EMBL/GenBank/DDBJ whole genome shotgun (WGS) entry which is preliminary data.</text>
</comment>
<evidence type="ECO:0000259" key="5">
    <source>
        <dbReference type="Pfam" id="PF13193"/>
    </source>
</evidence>
<dbReference type="Gene3D" id="3.30.300.30">
    <property type="match status" value="1"/>
</dbReference>
<dbReference type="GO" id="GO:0016874">
    <property type="term" value="F:ligase activity"/>
    <property type="evidence" value="ECO:0007669"/>
    <property type="project" value="UniProtKB-KW"/>
</dbReference>
<dbReference type="InterPro" id="IPR025110">
    <property type="entry name" value="AMP-bd_C"/>
</dbReference>
<evidence type="ECO:0000256" key="1">
    <source>
        <dbReference type="ARBA" id="ARBA00006432"/>
    </source>
</evidence>
<keyword evidence="4" id="KW-0443">Lipid metabolism</keyword>
<dbReference type="InterPro" id="IPR045851">
    <property type="entry name" value="AMP-bd_C_sf"/>
</dbReference>
<sequence length="208" mass="22450">MYPQVRVVVRQCGRGPVRLRTDLAQSAAAATRRGCRTPTVTPPEFRARDRAGIDRRGRCDGALDRLARSMPRCRQTGVGQSTALPTARGRPTAPIARHRATVLVGVPSMVQSWSRAVESVLSAHPAVAESAVVGVPHPRTGETVRAYVVPVAGYRATGAELIAHCARNLARFKCPTDVEFVDLLPRSLIGKVRKTLLRPTGTTEETDA</sequence>
<keyword evidence="7" id="KW-1185">Reference proteome</keyword>
<dbReference type="OrthoDB" id="9803968at2"/>
<evidence type="ECO:0000313" key="7">
    <source>
        <dbReference type="Proteomes" id="UP000262621"/>
    </source>
</evidence>
<reference evidence="6 7" key="1">
    <citation type="submission" date="2018-08" db="EMBL/GenBank/DDBJ databases">
        <title>Verrucosispora craniellae sp. nov., isolated from a marine sponge in the South China Sea.</title>
        <authorList>
            <person name="Li L."/>
            <person name="Lin H.W."/>
        </authorList>
    </citation>
    <scope>NUCLEOTIDE SEQUENCE [LARGE SCALE GENOMIC DNA]</scope>
    <source>
        <strain evidence="6 7">LHW63014</strain>
    </source>
</reference>
<dbReference type="EMBL" id="QVFU01000001">
    <property type="protein sequence ID" value="RFS48434.1"/>
    <property type="molecule type" value="Genomic_DNA"/>
</dbReference>
<dbReference type="PANTHER" id="PTHR43859:SF4">
    <property type="entry name" value="BUTANOATE--COA LIGASE AAE1-RELATED"/>
    <property type="match status" value="1"/>
</dbReference>
<dbReference type="SUPFAM" id="SSF56801">
    <property type="entry name" value="Acetyl-CoA synthetase-like"/>
    <property type="match status" value="1"/>
</dbReference>
<dbReference type="AlphaFoldDB" id="A0A372G683"/>
<evidence type="ECO:0000256" key="3">
    <source>
        <dbReference type="ARBA" id="ARBA00022832"/>
    </source>
</evidence>
<gene>
    <name evidence="6" type="ORF">D0Q02_02875</name>
</gene>
<organism evidence="6 7">
    <name type="scientific">Micromonospora craniellae</name>
    <dbReference type="NCBI Taxonomy" id="2294034"/>
    <lineage>
        <taxon>Bacteria</taxon>
        <taxon>Bacillati</taxon>
        <taxon>Actinomycetota</taxon>
        <taxon>Actinomycetes</taxon>
        <taxon>Micromonosporales</taxon>
        <taxon>Micromonosporaceae</taxon>
        <taxon>Micromonospora</taxon>
    </lineage>
</organism>
<dbReference type="GO" id="GO:0006631">
    <property type="term" value="P:fatty acid metabolic process"/>
    <property type="evidence" value="ECO:0007669"/>
    <property type="project" value="UniProtKB-KW"/>
</dbReference>
<protein>
    <recommendedName>
        <fullName evidence="5">AMP-binding enzyme C-terminal domain-containing protein</fullName>
    </recommendedName>
</protein>
<keyword evidence="3" id="KW-0276">Fatty acid metabolism</keyword>
<evidence type="ECO:0000256" key="4">
    <source>
        <dbReference type="ARBA" id="ARBA00023098"/>
    </source>
</evidence>
<proteinExistence type="inferred from homology"/>
<accession>A0A372G683</accession>
<keyword evidence="2" id="KW-0436">Ligase</keyword>
<comment type="similarity">
    <text evidence="1">Belongs to the ATP-dependent AMP-binding enzyme family.</text>
</comment>
<dbReference type="PANTHER" id="PTHR43859">
    <property type="entry name" value="ACYL-ACTIVATING ENZYME"/>
    <property type="match status" value="1"/>
</dbReference>
<dbReference type="Pfam" id="PF13193">
    <property type="entry name" value="AMP-binding_C"/>
    <property type="match status" value="1"/>
</dbReference>
<evidence type="ECO:0000313" key="6">
    <source>
        <dbReference type="EMBL" id="RFS48434.1"/>
    </source>
</evidence>
<name>A0A372G683_9ACTN</name>
<feature type="domain" description="AMP-binding enzyme C-terminal" evidence="5">
    <location>
        <begin position="117"/>
        <end position="191"/>
    </location>
</feature>
<evidence type="ECO:0000256" key="2">
    <source>
        <dbReference type="ARBA" id="ARBA00022598"/>
    </source>
</evidence>
<dbReference type="Proteomes" id="UP000262621">
    <property type="component" value="Unassembled WGS sequence"/>
</dbReference>